<reference evidence="2" key="1">
    <citation type="submission" date="2016-11" db="UniProtKB">
        <authorList>
            <consortium name="WormBaseParasite"/>
        </authorList>
    </citation>
    <scope>IDENTIFICATION</scope>
</reference>
<proteinExistence type="predicted"/>
<dbReference type="WBParaSite" id="Hba_15860">
    <property type="protein sequence ID" value="Hba_15860"/>
    <property type="gene ID" value="Hba_15860"/>
</dbReference>
<evidence type="ECO:0000313" key="2">
    <source>
        <dbReference type="WBParaSite" id="Hba_15860"/>
    </source>
</evidence>
<dbReference type="AlphaFoldDB" id="A0A1I7XEH0"/>
<organism evidence="1 2">
    <name type="scientific">Heterorhabditis bacteriophora</name>
    <name type="common">Entomopathogenic nematode worm</name>
    <dbReference type="NCBI Taxonomy" id="37862"/>
    <lineage>
        <taxon>Eukaryota</taxon>
        <taxon>Metazoa</taxon>
        <taxon>Ecdysozoa</taxon>
        <taxon>Nematoda</taxon>
        <taxon>Chromadorea</taxon>
        <taxon>Rhabditida</taxon>
        <taxon>Rhabditina</taxon>
        <taxon>Rhabditomorpha</taxon>
        <taxon>Strongyloidea</taxon>
        <taxon>Heterorhabditidae</taxon>
        <taxon>Heterorhabditis</taxon>
    </lineage>
</organism>
<name>A0A1I7XEH0_HETBA</name>
<protein>
    <submittedName>
        <fullName evidence="2">Ovule protein</fullName>
    </submittedName>
</protein>
<sequence>MHYFSKEMCFSDLCPSGQVPFLAEENSEPKSCKSNVVFFTFSLKYNNIQKVRFLYFVGM</sequence>
<dbReference type="Proteomes" id="UP000095283">
    <property type="component" value="Unplaced"/>
</dbReference>
<accession>A0A1I7XEH0</accession>
<keyword evidence="1" id="KW-1185">Reference proteome</keyword>
<evidence type="ECO:0000313" key="1">
    <source>
        <dbReference type="Proteomes" id="UP000095283"/>
    </source>
</evidence>